<dbReference type="OrthoDB" id="427186at2759"/>
<feature type="active site" description="Nucleophile" evidence="7">
    <location>
        <position position="122"/>
    </location>
</feature>
<evidence type="ECO:0000256" key="2">
    <source>
        <dbReference type="ARBA" id="ARBA00009326"/>
    </source>
</evidence>
<evidence type="ECO:0000313" key="10">
    <source>
        <dbReference type="EMBL" id="KZP01456.1"/>
    </source>
</evidence>
<sequence length="262" mass="28628">MSASIAMAVATNDSLSFTGLPKKEGDRWIPLESDPDIMNDCIKWAKQLGLETDKYTFQDVYGLDPELLALVPQPVKAILLLFPNVQAVEDARNADEAKRDPSHKDPIDPNVIFIKQTISNACGTIALLHALANASDITISPSSPLQHFIALCKEKSPEERAELLEDTELFAKMHKAAAEAGRSVITPDLDTDLHFICFVQAKSQSDPTGKRLIELDGRRTAPVDYGSSSDILADVAKVAQEKYLNSTNSLQFSMTALAPTDF</sequence>
<evidence type="ECO:0000256" key="1">
    <source>
        <dbReference type="ARBA" id="ARBA00000707"/>
    </source>
</evidence>
<dbReference type="Proteomes" id="UP000076738">
    <property type="component" value="Unassembled WGS sequence"/>
</dbReference>
<dbReference type="PANTHER" id="PTHR10589:SF17">
    <property type="entry name" value="UBIQUITIN CARBOXYL-TERMINAL HYDROLASE"/>
    <property type="match status" value="1"/>
</dbReference>
<keyword evidence="11" id="KW-1185">Reference proteome</keyword>
<dbReference type="InterPro" id="IPR001578">
    <property type="entry name" value="Peptidase_C12_UCH"/>
</dbReference>
<accession>A0A167S0D7</accession>
<dbReference type="Pfam" id="PF01088">
    <property type="entry name" value="Peptidase_C12"/>
    <property type="match status" value="1"/>
</dbReference>
<feature type="active site" description="Proton donor" evidence="7">
    <location>
        <position position="194"/>
    </location>
</feature>
<dbReference type="EMBL" id="KV417266">
    <property type="protein sequence ID" value="KZP01456.1"/>
    <property type="molecule type" value="Genomic_DNA"/>
</dbReference>
<evidence type="ECO:0000313" key="11">
    <source>
        <dbReference type="Proteomes" id="UP000076738"/>
    </source>
</evidence>
<evidence type="ECO:0000256" key="6">
    <source>
        <dbReference type="ARBA" id="ARBA00022807"/>
    </source>
</evidence>
<gene>
    <name evidence="10" type="ORF">CALVIDRAFT_570180</name>
</gene>
<evidence type="ECO:0000259" key="9">
    <source>
        <dbReference type="PROSITE" id="PS52048"/>
    </source>
</evidence>
<dbReference type="InterPro" id="IPR036959">
    <property type="entry name" value="Peptidase_C12_UCH_sf"/>
</dbReference>
<dbReference type="InterPro" id="IPR057254">
    <property type="entry name" value="UCH_AS"/>
</dbReference>
<proteinExistence type="inferred from homology"/>
<keyword evidence="6 7" id="KW-0788">Thiol protease</keyword>
<dbReference type="InterPro" id="IPR038765">
    <property type="entry name" value="Papain-like_cys_pep_sf"/>
</dbReference>
<keyword evidence="5 7" id="KW-0378">Hydrolase</keyword>
<evidence type="ECO:0000256" key="8">
    <source>
        <dbReference type="RuleBase" id="RU361215"/>
    </source>
</evidence>
<comment type="similarity">
    <text evidence="2 7 8">Belongs to the peptidase C12 family.</text>
</comment>
<dbReference type="GO" id="GO:0005737">
    <property type="term" value="C:cytoplasm"/>
    <property type="evidence" value="ECO:0007669"/>
    <property type="project" value="TreeGrafter"/>
</dbReference>
<keyword evidence="3 7" id="KW-0645">Protease</keyword>
<evidence type="ECO:0000256" key="7">
    <source>
        <dbReference type="PROSITE-ProRule" id="PRU01393"/>
    </source>
</evidence>
<dbReference type="SUPFAM" id="SSF54001">
    <property type="entry name" value="Cysteine proteinases"/>
    <property type="match status" value="1"/>
</dbReference>
<dbReference type="PROSITE" id="PS52048">
    <property type="entry name" value="UCH_DOMAIN"/>
    <property type="match status" value="1"/>
</dbReference>
<dbReference type="PRINTS" id="PR00707">
    <property type="entry name" value="UBCTHYDRLASE"/>
</dbReference>
<dbReference type="AlphaFoldDB" id="A0A167S0D7"/>
<name>A0A167S0D7_CALVF</name>
<dbReference type="GO" id="GO:0004843">
    <property type="term" value="F:cysteine-type deubiquitinase activity"/>
    <property type="evidence" value="ECO:0007669"/>
    <property type="project" value="UniProtKB-UniRule"/>
</dbReference>
<dbReference type="EC" id="3.4.19.12" evidence="8"/>
<dbReference type="GO" id="GO:0016579">
    <property type="term" value="P:protein deubiquitination"/>
    <property type="evidence" value="ECO:0007669"/>
    <property type="project" value="TreeGrafter"/>
</dbReference>
<feature type="domain" description="UCH catalytic" evidence="9">
    <location>
        <begin position="27"/>
        <end position="259"/>
    </location>
</feature>
<evidence type="ECO:0000256" key="4">
    <source>
        <dbReference type="ARBA" id="ARBA00022786"/>
    </source>
</evidence>
<dbReference type="FunFam" id="3.40.532.10:FF:000006">
    <property type="entry name" value="Ubiquitin carboxyl-terminal hydrolase"/>
    <property type="match status" value="1"/>
</dbReference>
<dbReference type="GO" id="GO:0006511">
    <property type="term" value="P:ubiquitin-dependent protein catabolic process"/>
    <property type="evidence" value="ECO:0007669"/>
    <property type="project" value="UniProtKB-UniRule"/>
</dbReference>
<dbReference type="Gene3D" id="3.40.532.10">
    <property type="entry name" value="Peptidase C12, ubiquitin carboxyl-terminal hydrolase"/>
    <property type="match status" value="1"/>
</dbReference>
<comment type="catalytic activity">
    <reaction evidence="1 7 8">
        <text>Thiol-dependent hydrolysis of ester, thioester, amide, peptide and isopeptide bonds formed by the C-terminal Gly of ubiquitin (a 76-residue protein attached to proteins as an intracellular targeting signal).</text>
        <dbReference type="EC" id="3.4.19.12"/>
    </reaction>
</comment>
<evidence type="ECO:0000256" key="3">
    <source>
        <dbReference type="ARBA" id="ARBA00022670"/>
    </source>
</evidence>
<dbReference type="STRING" id="1330018.A0A167S0D7"/>
<organism evidence="10 11">
    <name type="scientific">Calocera viscosa (strain TUFC12733)</name>
    <dbReference type="NCBI Taxonomy" id="1330018"/>
    <lineage>
        <taxon>Eukaryota</taxon>
        <taxon>Fungi</taxon>
        <taxon>Dikarya</taxon>
        <taxon>Basidiomycota</taxon>
        <taxon>Agaricomycotina</taxon>
        <taxon>Dacrymycetes</taxon>
        <taxon>Dacrymycetales</taxon>
        <taxon>Dacrymycetaceae</taxon>
        <taxon>Calocera</taxon>
    </lineage>
</organism>
<dbReference type="PROSITE" id="PS00140">
    <property type="entry name" value="UCH_1"/>
    <property type="match status" value="1"/>
</dbReference>
<reference evidence="10 11" key="1">
    <citation type="journal article" date="2016" name="Mol. Biol. Evol.">
        <title>Comparative Genomics of Early-Diverging Mushroom-Forming Fungi Provides Insights into the Origins of Lignocellulose Decay Capabilities.</title>
        <authorList>
            <person name="Nagy L.G."/>
            <person name="Riley R."/>
            <person name="Tritt A."/>
            <person name="Adam C."/>
            <person name="Daum C."/>
            <person name="Floudas D."/>
            <person name="Sun H."/>
            <person name="Yadav J.S."/>
            <person name="Pangilinan J."/>
            <person name="Larsson K.H."/>
            <person name="Matsuura K."/>
            <person name="Barry K."/>
            <person name="Labutti K."/>
            <person name="Kuo R."/>
            <person name="Ohm R.A."/>
            <person name="Bhattacharya S.S."/>
            <person name="Shirouzu T."/>
            <person name="Yoshinaga Y."/>
            <person name="Martin F.M."/>
            <person name="Grigoriev I.V."/>
            <person name="Hibbett D.S."/>
        </authorList>
    </citation>
    <scope>NUCLEOTIDE SEQUENCE [LARGE SCALE GENOMIC DNA]</scope>
    <source>
        <strain evidence="10 11">TUFC12733</strain>
    </source>
</reference>
<feature type="site" description="Important for enzyme activity" evidence="7">
    <location>
        <position position="216"/>
    </location>
</feature>
<dbReference type="CDD" id="cd09616">
    <property type="entry name" value="Peptidase_C12_UCH_L1_L3"/>
    <property type="match status" value="1"/>
</dbReference>
<dbReference type="PANTHER" id="PTHR10589">
    <property type="entry name" value="UBIQUITIN CARBOXYL-TERMINAL HYDROLASE"/>
    <property type="match status" value="1"/>
</dbReference>
<protein>
    <recommendedName>
        <fullName evidence="8">Ubiquitin carboxyl-terminal hydrolase</fullName>
        <ecNumber evidence="8">3.4.19.12</ecNumber>
    </recommendedName>
</protein>
<evidence type="ECO:0000256" key="5">
    <source>
        <dbReference type="ARBA" id="ARBA00022801"/>
    </source>
</evidence>
<feature type="site" description="Transition state stabilizer" evidence="7">
    <location>
        <position position="116"/>
    </location>
</feature>
<keyword evidence="4 7" id="KW-0833">Ubl conjugation pathway</keyword>